<accession>A0ABM7S481</accession>
<sequence>MKFKQLCLFLATFIAINSIAQQKQFKLHTVAFYNFENLFDTIKDPVNYDEEYTPSRGWTSKNYNKKLDNLARVISELGTSDMQKNPPVVIGTCEIENRRVLEDLVNHPKLANLGYSIIHFDSPDKRGIDTGFLYQSKYFTPTSYTNIPLMISKDMLDNKKSKKEDDIDTDDKSIAEEGSNRVYTRDQLLVTGLLDGEEISFIVNHWPSRSGGEKRSSPYREAAGKLNRKIIDSLYKLNPNANIITMGDLNDDPVNKSVKKEVGTVSHKEDIEPFGMYNPMEKLYKNGEGTLGYRDAWNLFDQIILSEPLVRKEKYEKNDFSTWTYWKVGRFIKPYLIQNEGQWKGYPKRNSNGIPGYSDHFAVYVYLIKQAK</sequence>
<keyword evidence="3" id="KW-0378">Hydrolase</keyword>
<dbReference type="Gene3D" id="3.60.10.10">
    <property type="entry name" value="Endonuclease/exonuclease/phosphatase"/>
    <property type="match status" value="1"/>
</dbReference>
<protein>
    <submittedName>
        <fullName evidence="3">Endonuclease</fullName>
    </submittedName>
</protein>
<keyword evidence="3" id="KW-0255">Endonuclease</keyword>
<keyword evidence="1" id="KW-0732">Signal</keyword>
<dbReference type="RefSeq" id="WP_221259365.1">
    <property type="nucleotide sequence ID" value="NZ_AP024749.1"/>
</dbReference>
<evidence type="ECO:0000313" key="3">
    <source>
        <dbReference type="EMBL" id="BCY27760.1"/>
    </source>
</evidence>
<dbReference type="PANTHER" id="PTHR42834:SF1">
    <property type="entry name" value="ENDONUCLEASE_EXONUCLEASE_PHOSPHATASE FAMILY PROTEIN (AFU_ORTHOLOGUE AFUA_3G09210)"/>
    <property type="match status" value="1"/>
</dbReference>
<dbReference type="InterPro" id="IPR036691">
    <property type="entry name" value="Endo/exonu/phosph_ase_sf"/>
</dbReference>
<name>A0ABM7S481_9FLAO</name>
<dbReference type="SUPFAM" id="SSF56219">
    <property type="entry name" value="DNase I-like"/>
    <property type="match status" value="1"/>
</dbReference>
<feature type="domain" description="Endonuclease/exonuclease/phosphatase" evidence="2">
    <location>
        <begin position="29"/>
        <end position="154"/>
    </location>
</feature>
<keyword evidence="4" id="KW-1185">Reference proteome</keyword>
<dbReference type="Proteomes" id="UP000825258">
    <property type="component" value="Chromosome"/>
</dbReference>
<dbReference type="Pfam" id="PF19580">
    <property type="entry name" value="Exo_endo_phos_3"/>
    <property type="match status" value="2"/>
</dbReference>
<dbReference type="EMBL" id="AP024749">
    <property type="protein sequence ID" value="BCY27760.1"/>
    <property type="molecule type" value="Genomic_DNA"/>
</dbReference>
<dbReference type="PANTHER" id="PTHR42834">
    <property type="entry name" value="ENDONUCLEASE/EXONUCLEASE/PHOSPHATASE FAMILY PROTEIN (AFU_ORTHOLOGUE AFUA_3G09210)"/>
    <property type="match status" value="1"/>
</dbReference>
<reference evidence="3 4" key="1">
    <citation type="submission" date="2021-06" db="EMBL/GenBank/DDBJ databases">
        <title>Whole genome sequences of Flavobacterium sp. KK2020170 and assembly.</title>
        <authorList>
            <person name="Kitahara K."/>
            <person name="Miyoshi S."/>
            <person name="Uesaka K."/>
        </authorList>
    </citation>
    <scope>NUCLEOTIDE SEQUENCE [LARGE SCALE GENOMIC DNA]</scope>
    <source>
        <strain evidence="3 4">KK2020170</strain>
    </source>
</reference>
<evidence type="ECO:0000256" key="1">
    <source>
        <dbReference type="SAM" id="SignalP"/>
    </source>
</evidence>
<feature type="chain" id="PRO_5045154088" evidence="1">
    <location>
        <begin position="21"/>
        <end position="372"/>
    </location>
</feature>
<dbReference type="InterPro" id="IPR005135">
    <property type="entry name" value="Endo/exonuclease/phosphatase"/>
</dbReference>
<organism evidence="3 4">
    <name type="scientific">Flavobacterium okayamense</name>
    <dbReference type="NCBI Taxonomy" id="2830782"/>
    <lineage>
        <taxon>Bacteria</taxon>
        <taxon>Pseudomonadati</taxon>
        <taxon>Bacteroidota</taxon>
        <taxon>Flavobacteriia</taxon>
        <taxon>Flavobacteriales</taxon>
        <taxon>Flavobacteriaceae</taxon>
        <taxon>Flavobacterium</taxon>
    </lineage>
</organism>
<gene>
    <name evidence="3" type="ORF">KK2020170_06280</name>
</gene>
<feature type="domain" description="Endonuclease/exonuclease/phosphatase" evidence="2">
    <location>
        <begin position="176"/>
        <end position="369"/>
    </location>
</feature>
<feature type="signal peptide" evidence="1">
    <location>
        <begin position="1"/>
        <end position="20"/>
    </location>
</feature>
<evidence type="ECO:0000259" key="2">
    <source>
        <dbReference type="Pfam" id="PF19580"/>
    </source>
</evidence>
<proteinExistence type="predicted"/>
<evidence type="ECO:0000313" key="4">
    <source>
        <dbReference type="Proteomes" id="UP000825258"/>
    </source>
</evidence>
<keyword evidence="3" id="KW-0540">Nuclease</keyword>
<dbReference type="GO" id="GO:0004519">
    <property type="term" value="F:endonuclease activity"/>
    <property type="evidence" value="ECO:0007669"/>
    <property type="project" value="UniProtKB-KW"/>
</dbReference>